<keyword evidence="4" id="KW-0408">Iron</keyword>
<keyword evidence="3" id="KW-0809">Transit peptide</keyword>
<evidence type="ECO:0000256" key="1">
    <source>
        <dbReference type="ARBA" id="ARBA00004173"/>
    </source>
</evidence>
<gene>
    <name evidence="8" type="ORF">CBOVIS_LOCUS9120</name>
</gene>
<evidence type="ECO:0000313" key="9">
    <source>
        <dbReference type="Proteomes" id="UP000494206"/>
    </source>
</evidence>
<dbReference type="GO" id="GO:0051536">
    <property type="term" value="F:iron-sulfur cluster binding"/>
    <property type="evidence" value="ECO:0007669"/>
    <property type="project" value="UniProtKB-KW"/>
</dbReference>
<dbReference type="GO" id="GO:0008168">
    <property type="term" value="F:methyltransferase activity"/>
    <property type="evidence" value="ECO:0007669"/>
    <property type="project" value="InterPro"/>
</dbReference>
<dbReference type="GO" id="GO:0006412">
    <property type="term" value="P:translation"/>
    <property type="evidence" value="ECO:0007669"/>
    <property type="project" value="InterPro"/>
</dbReference>
<keyword evidence="9" id="KW-1185">Reference proteome</keyword>
<dbReference type="Proteomes" id="UP000494206">
    <property type="component" value="Unassembled WGS sequence"/>
</dbReference>
<dbReference type="InterPro" id="IPR029063">
    <property type="entry name" value="SAM-dependent_MTases_sf"/>
</dbReference>
<reference evidence="8 9" key="1">
    <citation type="submission" date="2020-04" db="EMBL/GenBank/DDBJ databases">
        <authorList>
            <person name="Laetsch R D."/>
            <person name="Stevens L."/>
            <person name="Kumar S."/>
            <person name="Blaxter L. M."/>
        </authorList>
    </citation>
    <scope>NUCLEOTIDE SEQUENCE [LARGE SCALE GENOMIC DNA]</scope>
</reference>
<dbReference type="GO" id="GO:0005763">
    <property type="term" value="C:mitochondrial small ribosomal subunit"/>
    <property type="evidence" value="ECO:0007669"/>
    <property type="project" value="TreeGrafter"/>
</dbReference>
<evidence type="ECO:0000256" key="4">
    <source>
        <dbReference type="ARBA" id="ARBA00023004"/>
    </source>
</evidence>
<evidence type="ECO:0000313" key="8">
    <source>
        <dbReference type="EMBL" id="CAB3407153.1"/>
    </source>
</evidence>
<evidence type="ECO:0000256" key="6">
    <source>
        <dbReference type="ARBA" id="ARBA00023128"/>
    </source>
</evidence>
<keyword evidence="5" id="KW-0411">Iron-sulfur</keyword>
<proteinExistence type="predicted"/>
<dbReference type="InterPro" id="IPR052571">
    <property type="entry name" value="Mt_RNA_Methyltransferase"/>
</dbReference>
<sequence>MVCNECEKKLTKIVGVNPYRNKKTNLANGKVPKVSTAKNSLFESGKKSTIVGLKCKLCKMLIHQVGSHYCSTCAYQKGICAMCGKKILNVKGLRQSTTMIGSRYLLYKVPKRSICSPGTEINSYTTSINANTGVKSILKVEEKKRVSKKTRKQFDLPPEAVIGLRNAIITCDRSAGQLQNEADQLASKLENRNFPESPEKVKMLRDEIKRKLKAEMSADKLTDLDEFDATQQSYRFRNEVDKLIKKANFNWRPLEITSKESAASYALARIAANYAEISRCLEELPQFTPSSVLDYGSGSGAGFWAVMSKWPRRQIDEITMVDISDSMTRFCMDTIRKTEETNDRRPLLHDNVNFRRSLIPSLSTCYDLVIAHRVLSEIGSAQSRLQLIESLWKRTNKYLILIESAQPGSFSGILEARDYLLTLGTEVDYSAFLQLLEEENKLTRDIVDVVEDSNLSHYEKFVILNEKNPSSQAVPTILPPATVLAPCPHDLGCPMRAKRSCTFSARYKAIRADGRKSKRESDGTEVTKFTFVIMEKGQRRVGEQNDRILMNRKLGGHVTCDVCTAFSGIERFTLTKKKHGNVYSQLRSRRDGDVFPADLKKLTGSGMFNVVLDD</sequence>
<dbReference type="EMBL" id="CADEPM010000006">
    <property type="protein sequence ID" value="CAB3407153.1"/>
    <property type="molecule type" value="Genomic_DNA"/>
</dbReference>
<keyword evidence="6" id="KW-0496">Mitochondrion</keyword>
<dbReference type="OrthoDB" id="421327at2759"/>
<dbReference type="GO" id="GO:0046872">
    <property type="term" value="F:metal ion binding"/>
    <property type="evidence" value="ECO:0007669"/>
    <property type="project" value="UniProtKB-KW"/>
</dbReference>
<evidence type="ECO:0000256" key="7">
    <source>
        <dbReference type="ARBA" id="ARBA00045681"/>
    </source>
</evidence>
<dbReference type="PANTHER" id="PTHR13184">
    <property type="entry name" value="37S RIBOSOMAL PROTEIN S22"/>
    <property type="match status" value="1"/>
</dbReference>
<dbReference type="InterPro" id="IPR019367">
    <property type="entry name" value="PDZ-binding_CRIPT"/>
</dbReference>
<comment type="caution">
    <text evidence="8">The sequence shown here is derived from an EMBL/GenBank/DDBJ whole genome shotgun (WGS) entry which is preliminary data.</text>
</comment>
<evidence type="ECO:0008006" key="10">
    <source>
        <dbReference type="Google" id="ProtNLM"/>
    </source>
</evidence>
<dbReference type="Pfam" id="PF09243">
    <property type="entry name" value="Rsm22"/>
    <property type="match status" value="2"/>
</dbReference>
<comment type="function">
    <text evidence="7">Mitochondrial ribosome (mitoribosome) assembly factor. Binds at the interface of the head and body domains of the mitochondrial small ribosomal subunit (mt-SSU), occluding the mRNA channel and preventing compaction of the head domain towards the body. Probable inactive methyltransferase: retains the characteristic folding and ability to bind S-adenosyl-L-methionine, but it probably lost its methyltransferase activity.</text>
</comment>
<accession>A0A8S1ETX6</accession>
<evidence type="ECO:0000256" key="2">
    <source>
        <dbReference type="ARBA" id="ARBA00022723"/>
    </source>
</evidence>
<comment type="subcellular location">
    <subcellularLocation>
        <location evidence="1">Mitochondrion</location>
    </subcellularLocation>
</comment>
<dbReference type="InterPro" id="IPR015324">
    <property type="entry name" value="Ribosomal_Rsm22-like"/>
</dbReference>
<dbReference type="SUPFAM" id="SSF53335">
    <property type="entry name" value="S-adenosyl-L-methionine-dependent methyltransferases"/>
    <property type="match status" value="1"/>
</dbReference>
<dbReference type="Pfam" id="PF10235">
    <property type="entry name" value="Cript"/>
    <property type="match status" value="1"/>
</dbReference>
<evidence type="ECO:0000256" key="5">
    <source>
        <dbReference type="ARBA" id="ARBA00023014"/>
    </source>
</evidence>
<dbReference type="AlphaFoldDB" id="A0A8S1ETX6"/>
<protein>
    <recommendedName>
        <fullName evidence="10">Cysteine-rich interactor of PDZ three</fullName>
    </recommendedName>
</protein>
<name>A0A8S1ETX6_9PELO</name>
<keyword evidence="2" id="KW-0479">Metal-binding</keyword>
<dbReference type="PANTHER" id="PTHR13184:SF5">
    <property type="entry name" value="METHYLTRANSFERASE-LIKE PROTEIN 17, MITOCHONDRIAL"/>
    <property type="match status" value="1"/>
</dbReference>
<organism evidence="8 9">
    <name type="scientific">Caenorhabditis bovis</name>
    <dbReference type="NCBI Taxonomy" id="2654633"/>
    <lineage>
        <taxon>Eukaryota</taxon>
        <taxon>Metazoa</taxon>
        <taxon>Ecdysozoa</taxon>
        <taxon>Nematoda</taxon>
        <taxon>Chromadorea</taxon>
        <taxon>Rhabditida</taxon>
        <taxon>Rhabditina</taxon>
        <taxon>Rhabditomorpha</taxon>
        <taxon>Rhabditoidea</taxon>
        <taxon>Rhabditidae</taxon>
        <taxon>Peloderinae</taxon>
        <taxon>Caenorhabditis</taxon>
    </lineage>
</organism>
<dbReference type="GO" id="GO:0003735">
    <property type="term" value="F:structural constituent of ribosome"/>
    <property type="evidence" value="ECO:0007669"/>
    <property type="project" value="TreeGrafter"/>
</dbReference>
<evidence type="ECO:0000256" key="3">
    <source>
        <dbReference type="ARBA" id="ARBA00022946"/>
    </source>
</evidence>
<dbReference type="Gene3D" id="3.40.50.150">
    <property type="entry name" value="Vaccinia Virus protein VP39"/>
    <property type="match status" value="1"/>
</dbReference>